<keyword evidence="2" id="KW-0326">Glycosidase</keyword>
<keyword evidence="2" id="KW-0378">Hydrolase</keyword>
<evidence type="ECO:0000259" key="1">
    <source>
        <dbReference type="Pfam" id="PF09992"/>
    </source>
</evidence>
<dbReference type="AlphaFoldDB" id="A0A8J8M9V8"/>
<dbReference type="RefSeq" id="WP_212693146.1">
    <property type="nucleotide sequence ID" value="NZ_CP058561.1"/>
</dbReference>
<dbReference type="PANTHER" id="PTHR40446:SF2">
    <property type="entry name" value="N-ACETYLGLUCOSAMINE-1-PHOSPHODIESTER ALPHA-N-ACETYLGLUCOSAMINIDASE"/>
    <property type="match status" value="1"/>
</dbReference>
<dbReference type="Proteomes" id="UP000677305">
    <property type="component" value="Chromosome"/>
</dbReference>
<evidence type="ECO:0000313" key="3">
    <source>
        <dbReference type="Proteomes" id="UP000677305"/>
    </source>
</evidence>
<evidence type="ECO:0000313" key="2">
    <source>
        <dbReference type="EMBL" id="QUH29001.1"/>
    </source>
</evidence>
<accession>A0A8J8M9V8</accession>
<reference evidence="2 3" key="1">
    <citation type="submission" date="2020-07" db="EMBL/GenBank/DDBJ databases">
        <title>Vallitalea guaymasensis genome.</title>
        <authorList>
            <person name="Postec A."/>
        </authorList>
    </citation>
    <scope>NUCLEOTIDE SEQUENCE [LARGE SCALE GENOMIC DNA]</scope>
    <source>
        <strain evidence="2 3">Ra1766G1</strain>
    </source>
</reference>
<proteinExistence type="predicted"/>
<dbReference type="Pfam" id="PF09992">
    <property type="entry name" value="NAGPA"/>
    <property type="match status" value="1"/>
</dbReference>
<dbReference type="EMBL" id="CP058561">
    <property type="protein sequence ID" value="QUH29001.1"/>
    <property type="molecule type" value="Genomic_DNA"/>
</dbReference>
<sequence>MFIVRFIIIINLILNLYSYNDPVIYKDENITLNNRTQQIHTLEVDLEEPGVSITNALSFGKIYGFEKTSVMVKDNGAIAGVNGMFYTMYGHHIGLLVKDKKIVSKANNYTPVVAFLESGETFIGDINTEVKIKRKDDNNNIIVSTMNDGANDETWVLYSDIYGNSNRITRKSINYVIEDNRVIDKVITTEPVDIPRNGYVLSRVTEDTDKYDLLKVNEIVEIDTVYTPDIGPVKEAFQSGGWLVKDSVNVAKDYEPLMGNTRIPNPRTILGITKDNKLIIKVIDGRQPNHSYGVTGKDCADLMLKEGCINAVYLDGGASSTMVYENKVVNSPSNKEERKVAHSIVVKYETNIISRIFSKIRNFARNFMK</sequence>
<dbReference type="PANTHER" id="PTHR40446">
    <property type="entry name" value="N-ACETYLGLUCOSAMINE-1-PHOSPHODIESTER ALPHA-N-ACETYLGLUCOSAMINIDASE"/>
    <property type="match status" value="1"/>
</dbReference>
<organism evidence="2 3">
    <name type="scientific">Vallitalea guaymasensis</name>
    <dbReference type="NCBI Taxonomy" id="1185412"/>
    <lineage>
        <taxon>Bacteria</taxon>
        <taxon>Bacillati</taxon>
        <taxon>Bacillota</taxon>
        <taxon>Clostridia</taxon>
        <taxon>Lachnospirales</taxon>
        <taxon>Vallitaleaceae</taxon>
        <taxon>Vallitalea</taxon>
    </lineage>
</organism>
<dbReference type="KEGG" id="vgu:HYG85_08725"/>
<dbReference type="GO" id="GO:0016798">
    <property type="term" value="F:hydrolase activity, acting on glycosyl bonds"/>
    <property type="evidence" value="ECO:0007669"/>
    <property type="project" value="UniProtKB-KW"/>
</dbReference>
<keyword evidence="3" id="KW-1185">Reference proteome</keyword>
<gene>
    <name evidence="2" type="ORF">HYG85_08725</name>
</gene>
<name>A0A8J8M9V8_9FIRM</name>
<feature type="domain" description="Phosphodiester glycosidase" evidence="1">
    <location>
        <begin position="177"/>
        <end position="346"/>
    </location>
</feature>
<dbReference type="InterPro" id="IPR018711">
    <property type="entry name" value="NAGPA"/>
</dbReference>
<protein>
    <submittedName>
        <fullName evidence="2">Phosphodiester glycosidase family protein</fullName>
    </submittedName>
</protein>